<feature type="compositionally biased region" description="Low complexity" evidence="1">
    <location>
        <begin position="9"/>
        <end position="20"/>
    </location>
</feature>
<proteinExistence type="predicted"/>
<organism evidence="2">
    <name type="scientific">White spot syndrome virus</name>
    <dbReference type="NCBI Taxonomy" id="342409"/>
    <lineage>
        <taxon>Viruses</taxon>
        <taxon>Viruses incertae sedis</taxon>
        <taxon>Naldaviricetes</taxon>
        <taxon>Nimaviridae</taxon>
        <taxon>Whispovirus</taxon>
    </lineage>
</organism>
<dbReference type="Proteomes" id="UP000267352">
    <property type="component" value="Segment"/>
</dbReference>
<dbReference type="EMBL" id="MG702567">
    <property type="protein sequence ID" value="AUO15281.1"/>
    <property type="molecule type" value="Genomic_DNA"/>
</dbReference>
<reference evidence="2" key="1">
    <citation type="submission" date="2017-12" db="EMBL/GenBank/DDBJ databases">
        <authorList>
            <person name="Katneni V.K."/>
            <person name="Shekhar M.S."/>
            <person name="Otta S.K."/>
            <person name="Karthic K."/>
            <person name="Jangam A.K."/>
            <person name="Gopikrishna G."/>
            <person name="Vijayan K.K."/>
        </authorList>
    </citation>
    <scope>NUCLEOTIDE SEQUENCE [LARGE SCALE GENOMIC DNA]</scope>
    <source>
        <strain evidence="2">IN_AP4RU</strain>
    </source>
</reference>
<protein>
    <submittedName>
        <fullName evidence="2">WSSV551</fullName>
    </submittedName>
</protein>
<name>A0A2I6SCJ6_9VIRU</name>
<evidence type="ECO:0000256" key="1">
    <source>
        <dbReference type="SAM" id="MobiDB-lite"/>
    </source>
</evidence>
<sequence length="52" mass="5703">MISPEDKNTTTTTPSNTGRTLGYGSNITGINTIKQDDKSMMDKLSEMSSFRT</sequence>
<accession>A0A2I6SCJ6</accession>
<reference evidence="2" key="2">
    <citation type="journal article" date="2018" name="Genome Announc.">
        <title>First Report of a Complete Genome Sequence of White spot syndrome virus from India.</title>
        <authorList>
            <person name="Vinaya Kumar K."/>
            <person name="Shekhar M.S."/>
            <person name="Otta S.K."/>
            <person name="Karthic K."/>
            <person name="Ashok Kumar J."/>
            <person name="Gopikrishna G."/>
            <person name="Vijayan K.K."/>
        </authorList>
    </citation>
    <scope>NUCLEOTIDE SEQUENCE</scope>
    <source>
        <strain evidence="2">IN_AP4RU</strain>
    </source>
</reference>
<evidence type="ECO:0000313" key="2">
    <source>
        <dbReference type="EMBL" id="AUO15281.1"/>
    </source>
</evidence>
<feature type="region of interest" description="Disordered" evidence="1">
    <location>
        <begin position="1"/>
        <end position="30"/>
    </location>
</feature>